<evidence type="ECO:0000256" key="1">
    <source>
        <dbReference type="SAM" id="MobiDB-lite"/>
    </source>
</evidence>
<feature type="region of interest" description="Disordered" evidence="1">
    <location>
        <begin position="170"/>
        <end position="225"/>
    </location>
</feature>
<dbReference type="Proteomes" id="UP000253918">
    <property type="component" value="Unassembled WGS sequence"/>
</dbReference>
<organism evidence="2 3">
    <name type="scientific">Sphingomonas aracearum</name>
    <dbReference type="NCBI Taxonomy" id="2283317"/>
    <lineage>
        <taxon>Bacteria</taxon>
        <taxon>Pseudomonadati</taxon>
        <taxon>Pseudomonadota</taxon>
        <taxon>Alphaproteobacteria</taxon>
        <taxon>Sphingomonadales</taxon>
        <taxon>Sphingomonadaceae</taxon>
        <taxon>Sphingomonas</taxon>
    </lineage>
</organism>
<dbReference type="AlphaFoldDB" id="A0A369VXC8"/>
<feature type="compositionally biased region" description="Basic and acidic residues" evidence="1">
    <location>
        <begin position="206"/>
        <end position="217"/>
    </location>
</feature>
<protein>
    <submittedName>
        <fullName evidence="2">Uncharacterized protein</fullName>
    </submittedName>
</protein>
<name>A0A369VXC8_9SPHN</name>
<evidence type="ECO:0000313" key="2">
    <source>
        <dbReference type="EMBL" id="RDE07036.1"/>
    </source>
</evidence>
<proteinExistence type="predicted"/>
<accession>A0A369VXC8</accession>
<dbReference type="EMBL" id="QQNB01000001">
    <property type="protein sequence ID" value="RDE07036.1"/>
    <property type="molecule type" value="Genomic_DNA"/>
</dbReference>
<comment type="caution">
    <text evidence="2">The sequence shown here is derived from an EMBL/GenBank/DDBJ whole genome shotgun (WGS) entry which is preliminary data.</text>
</comment>
<evidence type="ECO:0000313" key="3">
    <source>
        <dbReference type="Proteomes" id="UP000253918"/>
    </source>
</evidence>
<keyword evidence="3" id="KW-1185">Reference proteome</keyword>
<gene>
    <name evidence="2" type="ORF">DVW87_05105</name>
</gene>
<reference evidence="2 3" key="1">
    <citation type="submission" date="2018-07" db="EMBL/GenBank/DDBJ databases">
        <title>a novel species of Sphingomonas isolated from the rhizosphere soil of Araceae plant.</title>
        <authorList>
            <person name="Zhiyong W."/>
            <person name="Qinglan Z."/>
            <person name="Zhiwei F."/>
            <person name="Ding X."/>
            <person name="Gejiao W."/>
            <person name="Shixue Z."/>
        </authorList>
    </citation>
    <scope>NUCLEOTIDE SEQUENCE [LARGE SCALE GENOMIC DNA]</scope>
    <source>
        <strain evidence="2 3">WZY 27</strain>
    </source>
</reference>
<sequence>MGERFEDLGDRTIYQFIESMYRPDLQAGAARSWTPPSRRPTLKMPAWLKVVAAAGALAITLLPRSAPIDMPLRATDGSTRVEVPIGPPARPVPLPPASAVPPTGQLLPQQAKAPPRLRSGVVKRRWLPRRAGAWRRARVRAPALRRAALRRAVLKRALVQPRPAVFAPPLSRATGFAAPPPRRERPIPTTENSAGEEINDPANSRKRPDESHKEGLDAIRTLRQR</sequence>